<evidence type="ECO:0000313" key="2">
    <source>
        <dbReference type="EMBL" id="GIE13264.1"/>
    </source>
</evidence>
<evidence type="ECO:0000313" key="3">
    <source>
        <dbReference type="Proteomes" id="UP000598174"/>
    </source>
</evidence>
<gene>
    <name evidence="2" type="ORF">Afe05nite_51040</name>
</gene>
<dbReference type="InterPro" id="IPR002931">
    <property type="entry name" value="Transglutaminase-like"/>
</dbReference>
<dbReference type="SMART" id="SM00460">
    <property type="entry name" value="TGc"/>
    <property type="match status" value="1"/>
</dbReference>
<protein>
    <recommendedName>
        <fullName evidence="1">Transglutaminase-like domain-containing protein</fullName>
    </recommendedName>
</protein>
<proteinExistence type="predicted"/>
<evidence type="ECO:0000259" key="1">
    <source>
        <dbReference type="SMART" id="SM00460"/>
    </source>
</evidence>
<reference evidence="2" key="1">
    <citation type="submission" date="2021-01" db="EMBL/GenBank/DDBJ databases">
        <title>Whole genome shotgun sequence of Actinoplanes ferrugineus NBRC 15555.</title>
        <authorList>
            <person name="Komaki H."/>
            <person name="Tamura T."/>
        </authorList>
    </citation>
    <scope>NUCLEOTIDE SEQUENCE</scope>
    <source>
        <strain evidence="2">NBRC 15555</strain>
    </source>
</reference>
<dbReference type="SUPFAM" id="SSF54001">
    <property type="entry name" value="Cysteine proteinases"/>
    <property type="match status" value="1"/>
</dbReference>
<dbReference type="EMBL" id="BOMM01000047">
    <property type="protein sequence ID" value="GIE13264.1"/>
    <property type="molecule type" value="Genomic_DNA"/>
</dbReference>
<dbReference type="Proteomes" id="UP000598174">
    <property type="component" value="Unassembled WGS sequence"/>
</dbReference>
<keyword evidence="3" id="KW-1185">Reference proteome</keyword>
<name>A0A919MFY1_9ACTN</name>
<dbReference type="InterPro" id="IPR038765">
    <property type="entry name" value="Papain-like_cys_pep_sf"/>
</dbReference>
<comment type="caution">
    <text evidence="2">The sequence shown here is derived from an EMBL/GenBank/DDBJ whole genome shotgun (WGS) entry which is preliminary data.</text>
</comment>
<sequence length="309" mass="33443">MAEIMDRLTLVPDDARRFEVSLAEADRLMRLPADLIASMTGAGLRCRPSPGGPLFDRTDLMNVSMHLGTGSAAMAARRFWAAGLNPPPQVRSRPTTIYYQPRCPDPDHPGSCRFGVATPGGILECRGEPGGRAPVAEVTVEIASDWPALPPQVTAVLDTTAGLHFMFLPPALRSDLDFAVRTGLCACEGAARLLADEGTRRGLRARTRFGLIVAPPYSTHHNWAEFLVDDRWVPVDPVLLDSMLNWQLLRPDIWHRNRSIGPVVVGLSDQRVALATHNGSPAAVSLSTRRLAPVHRGIPIPAGPDAASR</sequence>
<accession>A0A919MFY1</accession>
<feature type="domain" description="Transglutaminase-like" evidence="1">
    <location>
        <begin position="179"/>
        <end position="239"/>
    </location>
</feature>
<organism evidence="2 3">
    <name type="scientific">Paractinoplanes ferrugineus</name>
    <dbReference type="NCBI Taxonomy" id="113564"/>
    <lineage>
        <taxon>Bacteria</taxon>
        <taxon>Bacillati</taxon>
        <taxon>Actinomycetota</taxon>
        <taxon>Actinomycetes</taxon>
        <taxon>Micromonosporales</taxon>
        <taxon>Micromonosporaceae</taxon>
        <taxon>Paractinoplanes</taxon>
    </lineage>
</organism>
<dbReference type="AlphaFoldDB" id="A0A919MFY1"/>